<dbReference type="InterPro" id="IPR012336">
    <property type="entry name" value="Thioredoxin-like_fold"/>
</dbReference>
<dbReference type="CDD" id="cd02972">
    <property type="entry name" value="DsbA_family"/>
    <property type="match status" value="1"/>
</dbReference>
<evidence type="ECO:0000313" key="3">
    <source>
        <dbReference type="EMBL" id="KFX67370.1"/>
    </source>
</evidence>
<feature type="domain" description="Thioredoxin-like fold" evidence="2">
    <location>
        <begin position="10"/>
        <end position="161"/>
    </location>
</feature>
<evidence type="ECO:0000259" key="2">
    <source>
        <dbReference type="Pfam" id="PF13462"/>
    </source>
</evidence>
<comment type="caution">
    <text evidence="3">The sequence shown here is derived from an EMBL/GenBank/DDBJ whole genome shotgun (WGS) entry which is preliminary data.</text>
</comment>
<organism evidence="3 4">
    <name type="scientific">Pseudomonas taeanensis MS-3</name>
    <dbReference type="NCBI Taxonomy" id="1395571"/>
    <lineage>
        <taxon>Bacteria</taxon>
        <taxon>Pseudomonadati</taxon>
        <taxon>Pseudomonadota</taxon>
        <taxon>Gammaproteobacteria</taxon>
        <taxon>Pseudomonadales</taxon>
        <taxon>Pseudomonadaceae</taxon>
        <taxon>Pseudomonas</taxon>
    </lineage>
</organism>
<reference evidence="3 4" key="1">
    <citation type="journal article" date="2014" name="Genome Announc.">
        <title>Draft Genome Sequence of Petroleum Oil-Degrading Marine Bacterium Pseudomonas taeanensis Strain MS-3, Isolated from a Crude Oil-Contaminated Seashore.</title>
        <authorList>
            <person name="Lee S.Y."/>
            <person name="Kim S.H."/>
            <person name="Lee D.G."/>
            <person name="Shin S."/>
            <person name="Yun S.H."/>
            <person name="Choi C.W."/>
            <person name="Chung Y.H."/>
            <person name="Choi J.S."/>
            <person name="Kahng H.Y."/>
            <person name="Kim S.I."/>
        </authorList>
    </citation>
    <scope>NUCLEOTIDE SEQUENCE [LARGE SCALE GENOMIC DNA]</scope>
    <source>
        <strain evidence="3 4">MS-3</strain>
    </source>
</reference>
<dbReference type="STRING" id="1395571.TMS3_0124610"/>
<dbReference type="eggNOG" id="COG1651">
    <property type="taxonomic scope" value="Bacteria"/>
</dbReference>
<dbReference type="PANTHER" id="PTHR13887:SF56">
    <property type="entry name" value="THIOREDOXIN-LIKE REDUCTASE RV2466C"/>
    <property type="match status" value="1"/>
</dbReference>
<dbReference type="SUPFAM" id="SSF52833">
    <property type="entry name" value="Thioredoxin-like"/>
    <property type="match status" value="1"/>
</dbReference>
<dbReference type="AlphaFoldDB" id="A0A0A1YDG0"/>
<keyword evidence="4" id="KW-1185">Reference proteome</keyword>
<dbReference type="PANTHER" id="PTHR13887">
    <property type="entry name" value="GLUTATHIONE S-TRANSFERASE KAPPA"/>
    <property type="match status" value="1"/>
</dbReference>
<comment type="similarity">
    <text evidence="1">Belongs to the thioredoxin family. DsbA subfamily.</text>
</comment>
<dbReference type="EMBL" id="AWSQ01000012">
    <property type="protein sequence ID" value="KFX67370.1"/>
    <property type="molecule type" value="Genomic_DNA"/>
</dbReference>
<dbReference type="Gene3D" id="3.40.30.10">
    <property type="entry name" value="Glutaredoxin"/>
    <property type="match status" value="1"/>
</dbReference>
<accession>A0A0A1YDG0</accession>
<dbReference type="InterPro" id="IPR036249">
    <property type="entry name" value="Thioredoxin-like_sf"/>
</dbReference>
<protein>
    <recommendedName>
        <fullName evidence="2">Thioredoxin-like fold domain-containing protein</fullName>
    </recommendedName>
</protein>
<sequence length="185" mass="20253">MGSSREPAPWLFGSASARWTITEFADLECPYCKAYTPELKRWVSQQPDVNLQWHHLPLQFHGPAAIHQARLVECAGVLGGADAFWSAVDQVFQRTHSNGQGFRDNLDVTGVDRRDLEDCANKNFAVAQHIEIQIQEAASKGINATPTLLVTDSTTGKSVKLEGPADGPTLLSTIDWLTIQSARGP</sequence>
<gene>
    <name evidence="3" type="ORF">TMS3_0124610</name>
</gene>
<dbReference type="Pfam" id="PF13462">
    <property type="entry name" value="Thioredoxin_4"/>
    <property type="match status" value="1"/>
</dbReference>
<name>A0A0A1YDG0_9PSED</name>
<evidence type="ECO:0000256" key="1">
    <source>
        <dbReference type="ARBA" id="ARBA00005791"/>
    </source>
</evidence>
<evidence type="ECO:0000313" key="4">
    <source>
        <dbReference type="Proteomes" id="UP000030063"/>
    </source>
</evidence>
<proteinExistence type="inferred from homology"/>
<dbReference type="Proteomes" id="UP000030063">
    <property type="component" value="Unassembled WGS sequence"/>
</dbReference>